<dbReference type="AlphaFoldDB" id="A0A419W700"/>
<feature type="domain" description="N-acetyltransferase" evidence="1">
    <location>
        <begin position="122"/>
        <end position="269"/>
    </location>
</feature>
<evidence type="ECO:0000313" key="2">
    <source>
        <dbReference type="EMBL" id="RKD91247.1"/>
    </source>
</evidence>
<dbReference type="EMBL" id="RAPN01000001">
    <property type="protein sequence ID" value="RKD91247.1"/>
    <property type="molecule type" value="Genomic_DNA"/>
</dbReference>
<protein>
    <submittedName>
        <fullName evidence="2">RimJ/RimL family protein N-acetyltransferase</fullName>
    </submittedName>
</protein>
<evidence type="ECO:0000259" key="1">
    <source>
        <dbReference type="PROSITE" id="PS51186"/>
    </source>
</evidence>
<dbReference type="CDD" id="cd04301">
    <property type="entry name" value="NAT_SF"/>
    <property type="match status" value="1"/>
</dbReference>
<dbReference type="Pfam" id="PF13508">
    <property type="entry name" value="Acetyltransf_7"/>
    <property type="match status" value="1"/>
</dbReference>
<keyword evidence="3" id="KW-1185">Reference proteome</keyword>
<dbReference type="PANTHER" id="PTHR43233">
    <property type="entry name" value="FAMILY N-ACETYLTRANSFERASE, PUTATIVE (AFU_ORTHOLOGUE AFUA_6G03350)-RELATED"/>
    <property type="match status" value="1"/>
</dbReference>
<name>A0A419W700_9BACT</name>
<gene>
    <name evidence="2" type="ORF">BC643_1596</name>
</gene>
<organism evidence="2 3">
    <name type="scientific">Mangrovibacterium diazotrophicum</name>
    <dbReference type="NCBI Taxonomy" id="1261403"/>
    <lineage>
        <taxon>Bacteria</taxon>
        <taxon>Pseudomonadati</taxon>
        <taxon>Bacteroidota</taxon>
        <taxon>Bacteroidia</taxon>
        <taxon>Marinilabiliales</taxon>
        <taxon>Prolixibacteraceae</taxon>
        <taxon>Mangrovibacterium</taxon>
    </lineage>
</organism>
<dbReference type="InterPro" id="IPR016181">
    <property type="entry name" value="Acyl_CoA_acyltransferase"/>
</dbReference>
<dbReference type="InterPro" id="IPR027365">
    <property type="entry name" value="GNAT_acetyltra_YdfB-like"/>
</dbReference>
<accession>A0A419W700</accession>
<dbReference type="SUPFAM" id="SSF55729">
    <property type="entry name" value="Acyl-CoA N-acyltransferases (Nat)"/>
    <property type="match status" value="2"/>
</dbReference>
<dbReference type="Proteomes" id="UP000283387">
    <property type="component" value="Unassembled WGS sequence"/>
</dbReference>
<reference evidence="2 3" key="1">
    <citation type="submission" date="2018-09" db="EMBL/GenBank/DDBJ databases">
        <title>Genomic Encyclopedia of Archaeal and Bacterial Type Strains, Phase II (KMG-II): from individual species to whole genera.</title>
        <authorList>
            <person name="Goeker M."/>
        </authorList>
    </citation>
    <scope>NUCLEOTIDE SEQUENCE [LARGE SCALE GENOMIC DNA]</scope>
    <source>
        <strain evidence="2 3">DSM 27148</strain>
    </source>
</reference>
<dbReference type="RefSeq" id="WP_120272566.1">
    <property type="nucleotide sequence ID" value="NZ_RAPN01000001.1"/>
</dbReference>
<feature type="domain" description="N-acetyltransferase" evidence="1">
    <location>
        <begin position="267"/>
        <end position="400"/>
    </location>
</feature>
<dbReference type="PANTHER" id="PTHR43233:SF1">
    <property type="entry name" value="FAMILY N-ACETYLTRANSFERASE, PUTATIVE (AFU_ORTHOLOGUE AFUA_6G03350)-RELATED"/>
    <property type="match status" value="1"/>
</dbReference>
<dbReference type="PROSITE" id="PS51186">
    <property type="entry name" value="GNAT"/>
    <property type="match status" value="2"/>
</dbReference>
<evidence type="ECO:0000313" key="3">
    <source>
        <dbReference type="Proteomes" id="UP000283387"/>
    </source>
</evidence>
<proteinExistence type="predicted"/>
<dbReference type="InterPro" id="IPR000182">
    <property type="entry name" value="GNAT_dom"/>
</dbReference>
<dbReference type="Pfam" id="PF12746">
    <property type="entry name" value="GNAT_acetyltran"/>
    <property type="match status" value="1"/>
</dbReference>
<sequence>MYKLKPTQYKLVLPSLKEVPINHLFALAVANCKVDGEIYVDNPERPSTFLIRHNYGMLLLWGNSQNEAFNQKLRSYLLDSKKLRHQAEWLQASPVAWDSVLENLLGGEVEKDRRLNFQFNPAKFRLFMQPAESEYQLARTDEILFQQMKGMVVPSNFWSRATEFAEIGLGYTILKDGVPVSTAFSAFVEGDELEIGIETQQDYQRLGLAPIACSALIEHCLQHGLTPLWACREGNAASAKLATKLGFEVKKTTAYYKLPNARIMNQISISTDKTKLDVSLIYEFLSERSYWAKGRSRDIVQKSIQNSLCFGAYDESGNQLGFARVATDYSVFGWLMDVFVLEQHRGKGIGKKLIEAIVNHPDLKNLSRLGLGTADAHGLYQQYGFTGLSKPANAMERLNIG</sequence>
<keyword evidence="2" id="KW-0808">Transferase</keyword>
<dbReference type="GO" id="GO:0016747">
    <property type="term" value="F:acyltransferase activity, transferring groups other than amino-acyl groups"/>
    <property type="evidence" value="ECO:0007669"/>
    <property type="project" value="InterPro"/>
</dbReference>
<dbReference type="Gene3D" id="3.40.630.30">
    <property type="match status" value="2"/>
</dbReference>
<dbReference type="InterPro" id="IPR053144">
    <property type="entry name" value="Acetyltransferase_Butenolide"/>
</dbReference>
<dbReference type="OrthoDB" id="1120671at2"/>
<comment type="caution">
    <text evidence="2">The sequence shown here is derived from an EMBL/GenBank/DDBJ whole genome shotgun (WGS) entry which is preliminary data.</text>
</comment>